<dbReference type="PANTHER" id="PTHR39158">
    <property type="entry name" value="OS08G0560600 PROTEIN"/>
    <property type="match status" value="1"/>
</dbReference>
<evidence type="ECO:0000313" key="2">
    <source>
        <dbReference type="EMBL" id="CAA9573075.1"/>
    </source>
</evidence>
<dbReference type="InterPro" id="IPR018961">
    <property type="entry name" value="DnaJ_homolog_subfam-C_membr-28"/>
</dbReference>
<feature type="domain" description="DnaJ homologue subfamily C member 28 conserved" evidence="1">
    <location>
        <begin position="21"/>
        <end position="86"/>
    </location>
</feature>
<organism evidence="2">
    <name type="scientific">uncultured Thermomicrobiales bacterium</name>
    <dbReference type="NCBI Taxonomy" id="1645740"/>
    <lineage>
        <taxon>Bacteria</taxon>
        <taxon>Pseudomonadati</taxon>
        <taxon>Thermomicrobiota</taxon>
        <taxon>Thermomicrobia</taxon>
        <taxon>Thermomicrobiales</taxon>
        <taxon>environmental samples</taxon>
    </lineage>
</organism>
<proteinExistence type="predicted"/>
<dbReference type="InterPro" id="IPR052573">
    <property type="entry name" value="DnaJ_C_subfamily_28"/>
</dbReference>
<dbReference type="Pfam" id="PF09350">
    <property type="entry name" value="DJC28_CD"/>
    <property type="match status" value="1"/>
</dbReference>
<reference evidence="2" key="1">
    <citation type="submission" date="2020-02" db="EMBL/GenBank/DDBJ databases">
        <authorList>
            <person name="Meier V. D."/>
        </authorList>
    </citation>
    <scope>NUCLEOTIDE SEQUENCE</scope>
    <source>
        <strain evidence="2">AVDCRST_MAG87</strain>
    </source>
</reference>
<sequence length="229" mass="26150">MSPVRHEDDFRSREIESWDSWVEEAIEEARQRGEFDDLPGQGKPLKIETNAYAPELNLALSALKSAGYAPTWMELDRQITTGRAELDAFLERSASYLCSLRESLMTHDGRGPRPAPKEPDERTLVGRLRAFWRSLVNLLDFASDLADEPLRQAPEPTLADLPVIRSRMRAQYLEQAAALDKLVMEFHGALPRALWHLERTRLGPEAAVRRFDARMDRAWHGPDECLETT</sequence>
<dbReference type="PANTHER" id="PTHR39158:SF1">
    <property type="entry name" value="DNAJ HOMOLOG SUBFAMILY C MEMBER 28"/>
    <property type="match status" value="1"/>
</dbReference>
<name>A0A6J4VBV2_9BACT</name>
<accession>A0A6J4VBV2</accession>
<gene>
    <name evidence="2" type="ORF">AVDCRST_MAG87-2616</name>
</gene>
<dbReference type="AlphaFoldDB" id="A0A6J4VBV2"/>
<protein>
    <recommendedName>
        <fullName evidence="1">DnaJ homologue subfamily C member 28 conserved domain-containing protein</fullName>
    </recommendedName>
</protein>
<dbReference type="EMBL" id="CADCWJ010000569">
    <property type="protein sequence ID" value="CAA9573075.1"/>
    <property type="molecule type" value="Genomic_DNA"/>
</dbReference>
<evidence type="ECO:0000259" key="1">
    <source>
        <dbReference type="Pfam" id="PF09350"/>
    </source>
</evidence>